<dbReference type="HOGENOM" id="CLU_2587362_0_0_0"/>
<name>Q7UJL6_RHOBA</name>
<accession>Q7UJL6</accession>
<organism evidence="1 2">
    <name type="scientific">Rhodopirellula baltica (strain DSM 10527 / NCIMB 13988 / SH1)</name>
    <dbReference type="NCBI Taxonomy" id="243090"/>
    <lineage>
        <taxon>Bacteria</taxon>
        <taxon>Pseudomonadati</taxon>
        <taxon>Planctomycetota</taxon>
        <taxon>Planctomycetia</taxon>
        <taxon>Pirellulales</taxon>
        <taxon>Pirellulaceae</taxon>
        <taxon>Rhodopirellula</taxon>
    </lineage>
</organism>
<dbReference type="InParanoid" id="Q7UJL6"/>
<protein>
    <submittedName>
        <fullName evidence="1">Uncharacterized protein</fullName>
    </submittedName>
</protein>
<dbReference type="Proteomes" id="UP000001025">
    <property type="component" value="Chromosome"/>
</dbReference>
<dbReference type="EMBL" id="BX294154">
    <property type="protein sequence ID" value="CAD77242.1"/>
    <property type="molecule type" value="Genomic_DNA"/>
</dbReference>
<proteinExistence type="predicted"/>
<reference evidence="1 2" key="1">
    <citation type="journal article" date="2003" name="Proc. Natl. Acad. Sci. U.S.A.">
        <title>Complete genome sequence of the marine planctomycete Pirellula sp. strain 1.</title>
        <authorList>
            <person name="Gloeckner F.O."/>
            <person name="Kube M."/>
            <person name="Bauer M."/>
            <person name="Teeling H."/>
            <person name="Lombardot T."/>
            <person name="Ludwig W."/>
            <person name="Gade D."/>
            <person name="Beck A."/>
            <person name="Borzym K."/>
            <person name="Heitmann K."/>
            <person name="Rabus R."/>
            <person name="Schlesner H."/>
            <person name="Amann R."/>
            <person name="Reinhardt R."/>
        </authorList>
    </citation>
    <scope>NUCLEOTIDE SEQUENCE [LARGE SCALE GENOMIC DNA]</scope>
    <source>
        <strain evidence="2">DSM 10527 / NCIMB 13988 / SH1</strain>
    </source>
</reference>
<evidence type="ECO:0000313" key="2">
    <source>
        <dbReference type="Proteomes" id="UP000001025"/>
    </source>
</evidence>
<evidence type="ECO:0000313" key="1">
    <source>
        <dbReference type="EMBL" id="CAD77242.1"/>
    </source>
</evidence>
<dbReference type="AlphaFoldDB" id="Q7UJL6"/>
<dbReference type="EnsemblBacteria" id="CAD77242">
    <property type="protein sequence ID" value="CAD77242"/>
    <property type="gene ID" value="RB11813"/>
</dbReference>
<gene>
    <name evidence="1" type="ordered locus">RB11813</name>
</gene>
<dbReference type="KEGG" id="rba:RB11813"/>
<sequence length="80" mass="9189">MITWPTSVAGFARIQFGPSLTRRVVMLVAGFARIQMVDVVRSEFWRIRLRVWAVLLTRRVVTVVRGARMGLGVGRTARFW</sequence>
<dbReference type="STRING" id="243090.RB11813"/>
<keyword evidence="2" id="KW-1185">Reference proteome</keyword>